<feature type="region of interest" description="Disordered" evidence="5">
    <location>
        <begin position="667"/>
        <end position="702"/>
    </location>
</feature>
<dbReference type="GO" id="GO:0015031">
    <property type="term" value="P:protein transport"/>
    <property type="evidence" value="ECO:0007669"/>
    <property type="project" value="UniProtKB-KW"/>
</dbReference>
<feature type="compositionally biased region" description="Low complexity" evidence="5">
    <location>
        <begin position="682"/>
        <end position="697"/>
    </location>
</feature>
<comment type="similarity">
    <text evidence="1">Belongs to the MON2 family.</text>
</comment>
<feature type="domain" description="Mon2/Sec7/BIG1-like HDS" evidence="6">
    <location>
        <begin position="914"/>
        <end position="987"/>
    </location>
</feature>
<dbReference type="Proteomes" id="UP000308267">
    <property type="component" value="Unassembled WGS sequence"/>
</dbReference>
<evidence type="ECO:0000259" key="7">
    <source>
        <dbReference type="Pfam" id="PF12783"/>
    </source>
</evidence>
<keyword evidence="3" id="KW-0813">Transport</keyword>
<feature type="region of interest" description="Disordered" evidence="5">
    <location>
        <begin position="1606"/>
        <end position="1643"/>
    </location>
</feature>
<dbReference type="InterPro" id="IPR016024">
    <property type="entry name" value="ARM-type_fold"/>
</dbReference>
<feature type="compositionally biased region" description="Polar residues" evidence="5">
    <location>
        <begin position="1619"/>
        <end position="1632"/>
    </location>
</feature>
<evidence type="ECO:0000313" key="11">
    <source>
        <dbReference type="Proteomes" id="UP000308267"/>
    </source>
</evidence>
<feature type="domain" description="Mon2 C-terminal" evidence="8">
    <location>
        <begin position="1679"/>
        <end position="1837"/>
    </location>
</feature>
<dbReference type="EMBL" id="SJOL01001804">
    <property type="protein sequence ID" value="TGZ74466.1"/>
    <property type="molecule type" value="Genomic_DNA"/>
</dbReference>
<dbReference type="SUPFAM" id="SSF48371">
    <property type="entry name" value="ARM repeat"/>
    <property type="match status" value="1"/>
</dbReference>
<evidence type="ECO:0000256" key="1">
    <source>
        <dbReference type="ARBA" id="ARBA00008144"/>
    </source>
</evidence>
<feature type="domain" description="Mon2/Sec7/BIG1-like HUS" evidence="7">
    <location>
        <begin position="348"/>
        <end position="430"/>
    </location>
</feature>
<evidence type="ECO:0000259" key="6">
    <source>
        <dbReference type="Pfam" id="PF09324"/>
    </source>
</evidence>
<feature type="compositionally biased region" description="Polar residues" evidence="5">
    <location>
        <begin position="1264"/>
        <end position="1274"/>
    </location>
</feature>
<reference evidence="10 11" key="1">
    <citation type="journal article" date="2019" name="BMC Genomics">
        <title>New insights from Opisthorchis felineus genome: update on genomics of the epidemiologically important liver flukes.</title>
        <authorList>
            <person name="Ershov N.I."/>
            <person name="Mordvinov V.A."/>
            <person name="Prokhortchouk E.B."/>
            <person name="Pakharukova M.Y."/>
            <person name="Gunbin K.V."/>
            <person name="Ustyantsev K."/>
            <person name="Genaev M.A."/>
            <person name="Blinov A.G."/>
            <person name="Mazur A."/>
            <person name="Boulygina E."/>
            <person name="Tsygankova S."/>
            <person name="Khrameeva E."/>
            <person name="Chekanov N."/>
            <person name="Fan G."/>
            <person name="Xiao A."/>
            <person name="Zhang H."/>
            <person name="Xu X."/>
            <person name="Yang H."/>
            <person name="Solovyev V."/>
            <person name="Lee S.M."/>
            <person name="Liu X."/>
            <person name="Afonnikov D.A."/>
            <person name="Skryabin K.G."/>
        </authorList>
    </citation>
    <scope>NUCLEOTIDE SEQUENCE [LARGE SCALE GENOMIC DNA]</scope>
    <source>
        <strain evidence="10">AK-0245</strain>
        <tissue evidence="10">Whole organism</tissue>
    </source>
</reference>
<sequence length="1851" mass="203452">MPEDQHALHLKLVESLIQDNRTLASETRRRYAPIKELAEKQIVWLRATMNSNEDLRQSNIPVRFYRFLGLLAHNIHVVEPFLNGCSTKQQKIIITCLAAVQKLINRDCLSEDGATALVETLWILMESNIEELRVLQTAILLLTTSWTVRGKLLARALTLCLRLHNSKTPATVNTAAAAIRQCACAVFDRVLKEEASLSDEVNKAIGPHNLRPDEVVCISLDELRPASKDAYRLFQDICALLNDEPAQWLTGMLDLNRSLGLELIESIITQFSRLFRQNVAFAYLLKTNLCPLVIKLFSPSLKLRPTPSASSPTGLAEVASAALAAAAAAVAHASAAVYSSSTNATSGEKITFPLLVRLKRLITVTVEQYFHLLNTECEIYLSLLIRFLDVEKTAWQRALALEVLHKFSAQPELICHVCMSYDMRQHSTKIFRELINTLSQYVQTVLNNPLLGDELAKESGQPNTVVSPHAPNQSLLYYKGSFFPILQPTSFLVDLLDRSEAPTLQDGYCLSLAVSCLLRIVQSLNTIVTCPVGEDPMEPTTDYVISGADVREQFVSLSWTGLLSAFALLLESSADEKITASLLESLQLMVGLCGKLKLETARDSFIMTLCKSALPAPYARSLAVGSTNRGTTGAAALQPVAIPHEDAFERSPVAVVVTQGVGNSVNINTKPTTTGPATMPQSTNTSSTISSVSTTESHGTSPTGSLILTVKHLQAARAVLGMAQVYGNFLGCSWNIVLSTLQNLVWMLGLKVEPVAQLYFKPLPTCSTAATKPPDGPLVSTPGNQAQSGTPLLTSSATNDISVLSSMLSALFARSNELDATALNDLILGLCQLSSEAMELASVNKNPSHFPVFKLTEVGLVNISRLNLWWDSVCCQLLSMCKLSHTELRQLAADALVTLIKQAISFQQTPGFWKNDNLTTVVLDPLSALSDVPYDDVRGKQLECVQHMLHCCGEQIGTCWLRLIEIIGVIRDSFKVDLIQTAFQCFKLIVTDYLSSLLPNCYPACVETAARFGHQKQDLNIALTAIGSILHLADYLLQLDGLPETKIGQVGLSLHDLWIDIFCKLADLCLDRRPAIRKSACQTLFNTVECHSARRFDEATWSALFWKVLFPLLTNVRELCASAPVERVDGRPNSLLIHHTRDTAAKQWAETVVLTLSGVAQLFVSKQEQLLGLSEYPKFWLAFLKQINLHALTNSAEISVTALKALQILLEIRASQTVHGVSLWPPVWEAWLRIGLSSVDLRGVDVLRRADDVAKPEPTDESNETNGNGDEASSLSQPVFLPTAVFMTLLFDLFIPLFTRTRSSFTGVDFGRLEKIIRLGVLTPLHVTYLYPQVASCSAPLPVTDDGTLSPLQEVVIRCVEFLLENIHSSGSDLSCHLVPMLQLALALATYAVYIPKPEQSGPGRMEIVPLNYITFSEKCLQLTIDVYMAGSDWDEQSRVEVLEAIVKTLHKPLALKYGCPSQSTWLLASRCFFQVIPTSVPLLTPRTKQTTSFLRRRSDGANGIREGLCAEIGQTLYDFLFYQQQPPSSLSINEFQQHEELDCKFVNLISDLFLSSSSQLPDIFISRLVNLLSLGSVQATVNSAATALDGSDSWSSDAGDSLFALDHNGLSTPEPDVPQSSRLQTKMGNSSEKSEKRRPRCSVGMAVRQTEIGFFGPGDPLTDSALNLDLNLDRLRQYAFREEFARLCFSKLLAHAFSGPQSTRGEEKSMQTSSTSQTVVQTNSDLSITVSRAAVRSILQRCRITLIQFFQAAQLTGKCPLPRARLVEIAYVFKALTTMLTSLQSVSSQRDVDPSTWHHVVDLYPHIVDCVLVTGGSQMTVALHRLLRLYGDLLRPVGLAAPGKQTANGV</sequence>
<evidence type="ECO:0000259" key="9">
    <source>
        <dbReference type="Pfam" id="PF16213"/>
    </source>
</evidence>
<gene>
    <name evidence="10" type="ORF">CRM22_000934</name>
</gene>
<proteinExistence type="inferred from homology"/>
<keyword evidence="4" id="KW-0653">Protein transport</keyword>
<evidence type="ECO:0000256" key="5">
    <source>
        <dbReference type="SAM" id="MobiDB-lite"/>
    </source>
</evidence>
<dbReference type="Pfam" id="PF12783">
    <property type="entry name" value="Sec7-like_HUS"/>
    <property type="match status" value="2"/>
</dbReference>
<comment type="caution">
    <text evidence="10">The sequence shown here is derived from an EMBL/GenBank/DDBJ whole genome shotgun (WGS) entry which is preliminary data.</text>
</comment>
<feature type="region of interest" description="Disordered" evidence="5">
    <location>
        <begin position="771"/>
        <end position="791"/>
    </location>
</feature>
<evidence type="ECO:0000256" key="4">
    <source>
        <dbReference type="ARBA" id="ARBA00022927"/>
    </source>
</evidence>
<evidence type="ECO:0000256" key="3">
    <source>
        <dbReference type="ARBA" id="ARBA00022448"/>
    </source>
</evidence>
<keyword evidence="11" id="KW-1185">Reference proteome</keyword>
<protein>
    <recommendedName>
        <fullName evidence="2">Protein MON2 homolog</fullName>
    </recommendedName>
</protein>
<dbReference type="STRING" id="147828.A0A4S2MCX9"/>
<dbReference type="InterPro" id="IPR032629">
    <property type="entry name" value="DCB_dom"/>
</dbReference>
<feature type="region of interest" description="Disordered" evidence="5">
    <location>
        <begin position="1252"/>
        <end position="1274"/>
    </location>
</feature>
<feature type="compositionally biased region" description="Polar residues" evidence="5">
    <location>
        <begin position="781"/>
        <end position="791"/>
    </location>
</feature>
<dbReference type="InterPro" id="IPR032691">
    <property type="entry name" value="Mon2/Sec7/BIG1-like_HUS"/>
</dbReference>
<dbReference type="InterPro" id="IPR032817">
    <property type="entry name" value="Mon2_C"/>
</dbReference>
<name>A0A4S2MCX9_OPIFE</name>
<feature type="domain" description="Mon2 C-terminal" evidence="8">
    <location>
        <begin position="1217"/>
        <end position="1585"/>
    </location>
</feature>
<accession>A0A4S2MCX9</accession>
<dbReference type="OrthoDB" id="294853at2759"/>
<evidence type="ECO:0000256" key="2">
    <source>
        <dbReference type="ARBA" id="ARBA00017134"/>
    </source>
</evidence>
<evidence type="ECO:0000313" key="10">
    <source>
        <dbReference type="EMBL" id="TGZ74466.1"/>
    </source>
</evidence>
<feature type="domain" description="Mon2/Sec7/BIG1-like dimerisation and cyclophilin-binding" evidence="9">
    <location>
        <begin position="10"/>
        <end position="193"/>
    </location>
</feature>
<organism evidence="10 11">
    <name type="scientific">Opisthorchis felineus</name>
    <dbReference type="NCBI Taxonomy" id="147828"/>
    <lineage>
        <taxon>Eukaryota</taxon>
        <taxon>Metazoa</taxon>
        <taxon>Spiralia</taxon>
        <taxon>Lophotrochozoa</taxon>
        <taxon>Platyhelminthes</taxon>
        <taxon>Trematoda</taxon>
        <taxon>Digenea</taxon>
        <taxon>Opisthorchiida</taxon>
        <taxon>Opisthorchiata</taxon>
        <taxon>Opisthorchiidae</taxon>
        <taxon>Opisthorchis</taxon>
    </lineage>
</organism>
<feature type="domain" description="Mon2/Sec7/BIG1-like HUS" evidence="7">
    <location>
        <begin position="227"/>
        <end position="298"/>
    </location>
</feature>
<dbReference type="InterPro" id="IPR015403">
    <property type="entry name" value="Mon2/Sec7/BIG1-like_HDS"/>
</dbReference>
<evidence type="ECO:0000259" key="8">
    <source>
        <dbReference type="Pfam" id="PF16206"/>
    </source>
</evidence>
<dbReference type="PANTHER" id="PTHR10663">
    <property type="entry name" value="GUANYL-NUCLEOTIDE EXCHANGE FACTOR"/>
    <property type="match status" value="1"/>
</dbReference>
<feature type="compositionally biased region" description="Polar residues" evidence="5">
    <location>
        <begin position="667"/>
        <end position="681"/>
    </location>
</feature>
<feature type="domain" description="Mon2 C-terminal" evidence="8">
    <location>
        <begin position="991"/>
        <end position="1214"/>
    </location>
</feature>
<dbReference type="Pfam" id="PF09324">
    <property type="entry name" value="Sec7-like_HDS"/>
    <property type="match status" value="1"/>
</dbReference>
<dbReference type="PANTHER" id="PTHR10663:SF333">
    <property type="entry name" value="PROTEIN MON2 HOMOLOG"/>
    <property type="match status" value="1"/>
</dbReference>
<dbReference type="Pfam" id="PF16206">
    <property type="entry name" value="Mon2_C"/>
    <property type="match status" value="3"/>
</dbReference>
<dbReference type="Pfam" id="PF16213">
    <property type="entry name" value="DCB"/>
    <property type="match status" value="1"/>
</dbReference>